<organism evidence="3 4">
    <name type="scientific">Alienimonas californiensis</name>
    <dbReference type="NCBI Taxonomy" id="2527989"/>
    <lineage>
        <taxon>Bacteria</taxon>
        <taxon>Pseudomonadati</taxon>
        <taxon>Planctomycetota</taxon>
        <taxon>Planctomycetia</taxon>
        <taxon>Planctomycetales</taxon>
        <taxon>Planctomycetaceae</taxon>
        <taxon>Alienimonas</taxon>
    </lineage>
</organism>
<dbReference type="EMBL" id="CP036265">
    <property type="protein sequence ID" value="QDT17874.1"/>
    <property type="molecule type" value="Genomic_DNA"/>
</dbReference>
<dbReference type="Pfam" id="PF00733">
    <property type="entry name" value="Asn_synthase"/>
    <property type="match status" value="1"/>
</dbReference>
<accession>A0A517PET5</accession>
<dbReference type="AlphaFoldDB" id="A0A517PET5"/>
<dbReference type="InterPro" id="IPR001962">
    <property type="entry name" value="Asn_synthase"/>
</dbReference>
<dbReference type="Proteomes" id="UP000318741">
    <property type="component" value="Chromosome"/>
</dbReference>
<dbReference type="PANTHER" id="PTHR43169:SF2">
    <property type="entry name" value="NAD_GMP SYNTHASE DOMAIN-CONTAINING PROTEIN"/>
    <property type="match status" value="1"/>
</dbReference>
<evidence type="ECO:0000259" key="2">
    <source>
        <dbReference type="Pfam" id="PF00733"/>
    </source>
</evidence>
<feature type="domain" description="Asparagine synthetase" evidence="2">
    <location>
        <begin position="24"/>
        <end position="93"/>
    </location>
</feature>
<dbReference type="RefSeq" id="WP_145360869.1">
    <property type="nucleotide sequence ID" value="NZ_CP036265.1"/>
</dbReference>
<dbReference type="PIRSF" id="PIRSF006661">
    <property type="entry name" value="PP-lp_UCP006661"/>
    <property type="match status" value="1"/>
</dbReference>
<dbReference type="NCBIfam" id="TIGR00268">
    <property type="entry name" value="ATP-dependent sacrificial sulfur transferase LarE"/>
    <property type="match status" value="1"/>
</dbReference>
<dbReference type="InterPro" id="IPR052188">
    <property type="entry name" value="Ni-pincer_cofactor_biosynth"/>
</dbReference>
<reference evidence="3 4" key="1">
    <citation type="submission" date="2019-02" db="EMBL/GenBank/DDBJ databases">
        <title>Deep-cultivation of Planctomycetes and their phenomic and genomic characterization uncovers novel biology.</title>
        <authorList>
            <person name="Wiegand S."/>
            <person name="Jogler M."/>
            <person name="Boedeker C."/>
            <person name="Pinto D."/>
            <person name="Vollmers J."/>
            <person name="Rivas-Marin E."/>
            <person name="Kohn T."/>
            <person name="Peeters S.H."/>
            <person name="Heuer A."/>
            <person name="Rast P."/>
            <person name="Oberbeckmann S."/>
            <person name="Bunk B."/>
            <person name="Jeske O."/>
            <person name="Meyerdierks A."/>
            <person name="Storesund J.E."/>
            <person name="Kallscheuer N."/>
            <person name="Luecker S."/>
            <person name="Lage O.M."/>
            <person name="Pohl T."/>
            <person name="Merkel B.J."/>
            <person name="Hornburger P."/>
            <person name="Mueller R.-W."/>
            <person name="Bruemmer F."/>
            <person name="Labrenz M."/>
            <person name="Spormann A.M."/>
            <person name="Op den Camp H."/>
            <person name="Overmann J."/>
            <person name="Amann R."/>
            <person name="Jetten M.S.M."/>
            <person name="Mascher T."/>
            <person name="Medema M.H."/>
            <person name="Devos D.P."/>
            <person name="Kaster A.-K."/>
            <person name="Ovreas L."/>
            <person name="Rohde M."/>
            <person name="Galperin M.Y."/>
            <person name="Jogler C."/>
        </authorList>
    </citation>
    <scope>NUCLEOTIDE SEQUENCE [LARGE SCALE GENOMIC DNA]</scope>
    <source>
        <strain evidence="3 4">CA12</strain>
    </source>
</reference>
<name>A0A517PET5_9PLAN</name>
<dbReference type="PANTHER" id="PTHR43169">
    <property type="entry name" value="EXSB FAMILY PROTEIN"/>
    <property type="match status" value="1"/>
</dbReference>
<dbReference type="GO" id="GO:0016783">
    <property type="term" value="F:sulfurtransferase activity"/>
    <property type="evidence" value="ECO:0007669"/>
    <property type="project" value="InterPro"/>
</dbReference>
<dbReference type="InterPro" id="IPR005232">
    <property type="entry name" value="LarE"/>
</dbReference>
<dbReference type="SUPFAM" id="SSF52402">
    <property type="entry name" value="Adenine nucleotide alpha hydrolases-like"/>
    <property type="match status" value="1"/>
</dbReference>
<dbReference type="OrthoDB" id="9776919at2"/>
<sequence>MPAAQSPPLPPELAEKRDRLLDALRTLGRVAVAFSGGVDSAVVAKAAALACGEDAVAVTADSPSLASGELETASSVAAAIGIRHRVLRTNEFASPDYLANASDRCFHCKSELYDRLGERLSELNADAVVNGANADDVGDHRPGMRAASDRGVRSPLLECGVTKAEVRTLAKAWGLPVWDKPASPCLSSRIAYGVPVTEARVRRVDAAEAWLKERFDLRECRVRCEANDLARVEVPRPALPRVVGEAATVSEELRRLGFRYVTLDLEGFRSGSLNAALTPLTLTPPR</sequence>
<dbReference type="CDD" id="cd01990">
    <property type="entry name" value="LarE-like"/>
    <property type="match status" value="1"/>
</dbReference>
<dbReference type="GO" id="GO:0004066">
    <property type="term" value="F:asparagine synthase (glutamine-hydrolyzing) activity"/>
    <property type="evidence" value="ECO:0007669"/>
    <property type="project" value="InterPro"/>
</dbReference>
<evidence type="ECO:0000313" key="4">
    <source>
        <dbReference type="Proteomes" id="UP000318741"/>
    </source>
</evidence>
<proteinExistence type="predicted"/>
<protein>
    <submittedName>
        <fullName evidence="3">tRNA-specific 2-thiouridylase MnmA</fullName>
    </submittedName>
</protein>
<dbReference type="Gene3D" id="3.40.50.620">
    <property type="entry name" value="HUPs"/>
    <property type="match status" value="1"/>
</dbReference>
<evidence type="ECO:0000256" key="1">
    <source>
        <dbReference type="PIRSR" id="PIRSR006661-1"/>
    </source>
</evidence>
<feature type="active site" description="Nucleophile and sulfur donor" evidence="1">
    <location>
        <position position="185"/>
    </location>
</feature>
<dbReference type="GO" id="GO:0006529">
    <property type="term" value="P:asparagine biosynthetic process"/>
    <property type="evidence" value="ECO:0007669"/>
    <property type="project" value="InterPro"/>
</dbReference>
<dbReference type="KEGG" id="acaf:CA12_40100"/>
<evidence type="ECO:0000313" key="3">
    <source>
        <dbReference type="EMBL" id="QDT17874.1"/>
    </source>
</evidence>
<gene>
    <name evidence="3" type="ORF">CA12_40100</name>
</gene>
<keyword evidence="4" id="KW-1185">Reference proteome</keyword>
<dbReference type="InterPro" id="IPR014729">
    <property type="entry name" value="Rossmann-like_a/b/a_fold"/>
</dbReference>